<name>A0A5B7DUJ3_PORTR</name>
<protein>
    <submittedName>
        <fullName evidence="2">Uncharacterized protein</fullName>
    </submittedName>
</protein>
<evidence type="ECO:0000256" key="1">
    <source>
        <dbReference type="SAM" id="MobiDB-lite"/>
    </source>
</evidence>
<comment type="caution">
    <text evidence="2">The sequence shown here is derived from an EMBL/GenBank/DDBJ whole genome shotgun (WGS) entry which is preliminary data.</text>
</comment>
<dbReference type="EMBL" id="VSRR010001449">
    <property type="protein sequence ID" value="MPC25352.1"/>
    <property type="molecule type" value="Genomic_DNA"/>
</dbReference>
<keyword evidence="3" id="KW-1185">Reference proteome</keyword>
<dbReference type="AlphaFoldDB" id="A0A5B7DUJ3"/>
<gene>
    <name evidence="2" type="ORF">E2C01_018460</name>
</gene>
<proteinExistence type="predicted"/>
<evidence type="ECO:0000313" key="3">
    <source>
        <dbReference type="Proteomes" id="UP000324222"/>
    </source>
</evidence>
<dbReference type="Proteomes" id="UP000324222">
    <property type="component" value="Unassembled WGS sequence"/>
</dbReference>
<sequence length="131" mass="13998">MSGSSAITTITAPHPRPLTIDGHPLTSSRHSPSLLGKATHTRASTRALRRGTGASFPLVVKEEEDHQWAAVTHCMVTDSIDTNSKRSNTANHTMTLSSSVLSLLLTAGSRLRLSRGHVVLPLLIIGQNRAC</sequence>
<evidence type="ECO:0000313" key="2">
    <source>
        <dbReference type="EMBL" id="MPC25352.1"/>
    </source>
</evidence>
<reference evidence="2 3" key="1">
    <citation type="submission" date="2019-05" db="EMBL/GenBank/DDBJ databases">
        <title>Another draft genome of Portunus trituberculatus and its Hox gene families provides insights of decapod evolution.</title>
        <authorList>
            <person name="Jeong J.-H."/>
            <person name="Song I."/>
            <person name="Kim S."/>
            <person name="Choi T."/>
            <person name="Kim D."/>
            <person name="Ryu S."/>
            <person name="Kim W."/>
        </authorList>
    </citation>
    <scope>NUCLEOTIDE SEQUENCE [LARGE SCALE GENOMIC DNA]</scope>
    <source>
        <tissue evidence="2">Muscle</tissue>
    </source>
</reference>
<feature type="region of interest" description="Disordered" evidence="1">
    <location>
        <begin position="1"/>
        <end position="43"/>
    </location>
</feature>
<accession>A0A5B7DUJ3</accession>
<feature type="compositionally biased region" description="Polar residues" evidence="1">
    <location>
        <begin position="1"/>
        <end position="11"/>
    </location>
</feature>
<organism evidence="2 3">
    <name type="scientific">Portunus trituberculatus</name>
    <name type="common">Swimming crab</name>
    <name type="synonym">Neptunus trituberculatus</name>
    <dbReference type="NCBI Taxonomy" id="210409"/>
    <lineage>
        <taxon>Eukaryota</taxon>
        <taxon>Metazoa</taxon>
        <taxon>Ecdysozoa</taxon>
        <taxon>Arthropoda</taxon>
        <taxon>Crustacea</taxon>
        <taxon>Multicrustacea</taxon>
        <taxon>Malacostraca</taxon>
        <taxon>Eumalacostraca</taxon>
        <taxon>Eucarida</taxon>
        <taxon>Decapoda</taxon>
        <taxon>Pleocyemata</taxon>
        <taxon>Brachyura</taxon>
        <taxon>Eubrachyura</taxon>
        <taxon>Portunoidea</taxon>
        <taxon>Portunidae</taxon>
        <taxon>Portuninae</taxon>
        <taxon>Portunus</taxon>
    </lineage>
</organism>